<comment type="caution">
    <text evidence="1">The sequence shown here is derived from an EMBL/GenBank/DDBJ whole genome shotgun (WGS) entry which is preliminary data.</text>
</comment>
<dbReference type="Gene3D" id="3.40.50.1820">
    <property type="entry name" value="alpha/beta hydrolase"/>
    <property type="match status" value="1"/>
</dbReference>
<dbReference type="InterPro" id="IPR029058">
    <property type="entry name" value="AB_hydrolase_fold"/>
</dbReference>
<protein>
    <submittedName>
        <fullName evidence="1">Uncharacterized protein</fullName>
    </submittedName>
</protein>
<dbReference type="OrthoDB" id="6624814at2759"/>
<dbReference type="AlphaFoldDB" id="A0A8S1AQN0"/>
<dbReference type="InterPro" id="IPR000734">
    <property type="entry name" value="TAG_lipase"/>
</dbReference>
<dbReference type="SUPFAM" id="SSF53474">
    <property type="entry name" value="alpha/beta-Hydrolases"/>
    <property type="match status" value="1"/>
</dbReference>
<proteinExistence type="predicted"/>
<reference evidence="1 2" key="1">
    <citation type="submission" date="2020-04" db="EMBL/GenBank/DDBJ databases">
        <authorList>
            <person name="Wallbank WR R."/>
            <person name="Pardo Diaz C."/>
            <person name="Kozak K."/>
            <person name="Martin S."/>
            <person name="Jiggins C."/>
            <person name="Moest M."/>
            <person name="Warren A I."/>
            <person name="Byers J.R.P. K."/>
            <person name="Montejo-Kovacevich G."/>
            <person name="Yen C E."/>
        </authorList>
    </citation>
    <scope>NUCLEOTIDE SEQUENCE [LARGE SCALE GENOMIC DNA]</scope>
</reference>
<sequence>MAEAILNSSYQGRKAATYEEFTQSSGTPDPDNVNIIGSDIKPSSSTNYVEVSFKQSSKLVYTSHIKLDQEVVIVIHGYESNADEVFIVNIIESLIETFGDNKSYCALNWKVEASAYIGPIAQPIKKLLGIKLLGIDYFPVSLIAAGVGSDLGKALLELKSSGVQMNNIYLMGHSEGAHLAGAAGRVVISSEDLIGSNTGSFYLCTNAEPIYGKGREGVDPANCVCQST</sequence>
<dbReference type="GO" id="GO:0017171">
    <property type="term" value="F:serine hydrolase activity"/>
    <property type="evidence" value="ECO:0007669"/>
    <property type="project" value="TreeGrafter"/>
</dbReference>
<dbReference type="PANTHER" id="PTHR11610">
    <property type="entry name" value="LIPASE"/>
    <property type="match status" value="1"/>
</dbReference>
<dbReference type="GO" id="GO:0016042">
    <property type="term" value="P:lipid catabolic process"/>
    <property type="evidence" value="ECO:0007669"/>
    <property type="project" value="TreeGrafter"/>
</dbReference>
<evidence type="ECO:0000313" key="1">
    <source>
        <dbReference type="EMBL" id="CAB3247443.1"/>
    </source>
</evidence>
<organism evidence="1 2">
    <name type="scientific">Arctia plantaginis</name>
    <name type="common">Wood tiger moth</name>
    <name type="synonym">Phalaena plantaginis</name>
    <dbReference type="NCBI Taxonomy" id="874455"/>
    <lineage>
        <taxon>Eukaryota</taxon>
        <taxon>Metazoa</taxon>
        <taxon>Ecdysozoa</taxon>
        <taxon>Arthropoda</taxon>
        <taxon>Hexapoda</taxon>
        <taxon>Insecta</taxon>
        <taxon>Pterygota</taxon>
        <taxon>Neoptera</taxon>
        <taxon>Endopterygota</taxon>
        <taxon>Lepidoptera</taxon>
        <taxon>Glossata</taxon>
        <taxon>Ditrysia</taxon>
        <taxon>Noctuoidea</taxon>
        <taxon>Erebidae</taxon>
        <taxon>Arctiinae</taxon>
        <taxon>Arctia</taxon>
    </lineage>
</organism>
<dbReference type="GO" id="GO:0016298">
    <property type="term" value="F:lipase activity"/>
    <property type="evidence" value="ECO:0007669"/>
    <property type="project" value="InterPro"/>
</dbReference>
<evidence type="ECO:0000313" key="2">
    <source>
        <dbReference type="Proteomes" id="UP000494256"/>
    </source>
</evidence>
<dbReference type="GO" id="GO:0005615">
    <property type="term" value="C:extracellular space"/>
    <property type="evidence" value="ECO:0007669"/>
    <property type="project" value="TreeGrafter"/>
</dbReference>
<dbReference type="PANTHER" id="PTHR11610:SF173">
    <property type="entry name" value="LIPASE DOMAIN-CONTAINING PROTEIN-RELATED"/>
    <property type="match status" value="1"/>
</dbReference>
<accession>A0A8S1AQN0</accession>
<dbReference type="Proteomes" id="UP000494256">
    <property type="component" value="Unassembled WGS sequence"/>
</dbReference>
<gene>
    <name evidence="1" type="ORF">APLA_LOCUS11912</name>
</gene>
<name>A0A8S1AQN0_ARCPL</name>
<dbReference type="EMBL" id="CADEBD010000337">
    <property type="protein sequence ID" value="CAB3247443.1"/>
    <property type="molecule type" value="Genomic_DNA"/>
</dbReference>